<proteinExistence type="inferred from homology"/>
<name>A0A5C0ZZU3_9GAMM</name>
<evidence type="ECO:0000256" key="4">
    <source>
        <dbReference type="ARBA" id="ARBA00040194"/>
    </source>
</evidence>
<evidence type="ECO:0000313" key="8">
    <source>
        <dbReference type="Proteomes" id="UP000322553"/>
    </source>
</evidence>
<accession>A0A5C0ZZU3</accession>
<dbReference type="InterPro" id="IPR003615">
    <property type="entry name" value="HNH_nuc"/>
</dbReference>
<dbReference type="GO" id="GO:0016787">
    <property type="term" value="F:hydrolase activity"/>
    <property type="evidence" value="ECO:0007669"/>
    <property type="project" value="UniProtKB-KW"/>
</dbReference>
<comment type="similarity">
    <text evidence="3">Belongs to the HNH nuclease family.</text>
</comment>
<protein>
    <recommendedName>
        <fullName evidence="4">Putative HNH nuclease YajD</fullName>
    </recommendedName>
</protein>
<dbReference type="GO" id="GO:0004519">
    <property type="term" value="F:endonuclease activity"/>
    <property type="evidence" value="ECO:0007669"/>
    <property type="project" value="UniProtKB-KW"/>
</dbReference>
<dbReference type="Pfam" id="PF01844">
    <property type="entry name" value="HNH"/>
    <property type="match status" value="1"/>
</dbReference>
<evidence type="ECO:0000259" key="6">
    <source>
        <dbReference type="SMART" id="SM00507"/>
    </source>
</evidence>
<dbReference type="SMART" id="SM00507">
    <property type="entry name" value="HNHc"/>
    <property type="match status" value="1"/>
</dbReference>
<dbReference type="PANTHER" id="PTHR41286:SF1">
    <property type="entry name" value="HNH NUCLEASE YAJD-RELATED"/>
    <property type="match status" value="1"/>
</dbReference>
<dbReference type="EMBL" id="CP043420">
    <property type="protein sequence ID" value="QEL11324.1"/>
    <property type="molecule type" value="Genomic_DNA"/>
</dbReference>
<dbReference type="InterPro" id="IPR002711">
    <property type="entry name" value="HNH"/>
</dbReference>
<evidence type="ECO:0000313" key="7">
    <source>
        <dbReference type="EMBL" id="QEL11324.1"/>
    </source>
</evidence>
<reference evidence="7 8" key="1">
    <citation type="submission" date="2019-08" db="EMBL/GenBank/DDBJ databases">
        <title>Complete genome sequence of Kushneria sp. YCWA18, a halophilic phosphate-solubilizing bacterium isolated from Daqiao saltern in China.</title>
        <authorList>
            <person name="Du G.-X."/>
            <person name="Qu L.-Y."/>
        </authorList>
    </citation>
    <scope>NUCLEOTIDE SEQUENCE [LARGE SCALE GENOMIC DNA]</scope>
    <source>
        <strain evidence="7 8">YCWA18</strain>
    </source>
</reference>
<dbReference type="RefSeq" id="WP_084388029.1">
    <property type="nucleotide sequence ID" value="NZ_CP043420.1"/>
</dbReference>
<dbReference type="Proteomes" id="UP000322553">
    <property type="component" value="Chromosome"/>
</dbReference>
<dbReference type="Gene3D" id="1.10.30.50">
    <property type="match status" value="1"/>
</dbReference>
<evidence type="ECO:0000256" key="3">
    <source>
        <dbReference type="ARBA" id="ARBA00038412"/>
    </source>
</evidence>
<keyword evidence="2" id="KW-0378">Hydrolase</keyword>
<feature type="region of interest" description="Disordered" evidence="5">
    <location>
        <begin position="77"/>
        <end position="104"/>
    </location>
</feature>
<dbReference type="AlphaFoldDB" id="A0A5C0ZZU3"/>
<dbReference type="KEGG" id="kuy:FY550_09360"/>
<organism evidence="7 8">
    <name type="scientific">Kushneria phosphatilytica</name>
    <dbReference type="NCBI Taxonomy" id="657387"/>
    <lineage>
        <taxon>Bacteria</taxon>
        <taxon>Pseudomonadati</taxon>
        <taxon>Pseudomonadota</taxon>
        <taxon>Gammaproteobacteria</taxon>
        <taxon>Oceanospirillales</taxon>
        <taxon>Halomonadaceae</taxon>
        <taxon>Kushneria</taxon>
    </lineage>
</organism>
<keyword evidence="8" id="KW-1185">Reference proteome</keyword>
<evidence type="ECO:0000256" key="2">
    <source>
        <dbReference type="ARBA" id="ARBA00022801"/>
    </source>
</evidence>
<dbReference type="PANTHER" id="PTHR41286">
    <property type="entry name" value="HNH NUCLEASE YAJD-RELATED"/>
    <property type="match status" value="1"/>
</dbReference>
<dbReference type="GO" id="GO:0008270">
    <property type="term" value="F:zinc ion binding"/>
    <property type="evidence" value="ECO:0007669"/>
    <property type="project" value="InterPro"/>
</dbReference>
<dbReference type="GO" id="GO:0005829">
    <property type="term" value="C:cytosol"/>
    <property type="evidence" value="ECO:0007669"/>
    <property type="project" value="TreeGrafter"/>
</dbReference>
<dbReference type="GO" id="GO:0003676">
    <property type="term" value="F:nucleic acid binding"/>
    <property type="evidence" value="ECO:0007669"/>
    <property type="project" value="InterPro"/>
</dbReference>
<keyword evidence="7" id="KW-0255">Endonuclease</keyword>
<dbReference type="OrthoDB" id="5292295at2"/>
<gene>
    <name evidence="7" type="ORF">FY550_09360</name>
</gene>
<feature type="domain" description="HNH nuclease" evidence="6">
    <location>
        <begin position="20"/>
        <end position="75"/>
    </location>
</feature>
<evidence type="ECO:0000256" key="1">
    <source>
        <dbReference type="ARBA" id="ARBA00022722"/>
    </source>
</evidence>
<dbReference type="CDD" id="cd00085">
    <property type="entry name" value="HNHc"/>
    <property type="match status" value="1"/>
</dbReference>
<sequence length="104" mass="11801">MTWRSDKTTAQRGYGSKWQRARAQYLANNPLCVICERQGAVTAATVVDHIKPHRGDSKLFWRRSNWQALCKTCHDSVKQRHEHKGAEPGGNADGQPVDPGDHWH</sequence>
<keyword evidence="1" id="KW-0540">Nuclease</keyword>
<evidence type="ECO:0000256" key="5">
    <source>
        <dbReference type="SAM" id="MobiDB-lite"/>
    </source>
</evidence>